<dbReference type="PANTHER" id="PTHR43818:SF11">
    <property type="entry name" value="BCDNA.GH03377"/>
    <property type="match status" value="1"/>
</dbReference>
<keyword evidence="1" id="KW-0560">Oxidoreductase</keyword>
<sequence length="345" mass="36916">MISTPLRIAMIGLDHWYTALPLAQAFAAHPEVELVAIADADPDRAAEVRAKAGLDATPTSERELLQDPRVDVIASFGSTDKNPAVCVAAAENGKHILSVKPLANTLAEATEIREAVHRAGVVFVPAESRHRAGALGLQLRRWQQEGRFGKLLTASFQMWGGLPKGWPGDSDPGWWIDPERAPGGGWIDHSIYHIDVLRWLTGGRVTKVGGALGNLRHTHLAMEDFGHATMEFDTGLVAAIEDTWCAAPGGSRQSTTLVGTEGAISHDTLSGRLSVTDPVYGGWIQLPAPVAHPTTINDLLTTVRREGEPLATVDDAWENLAACEAFYRACATGTTVAPQALPALQ</sequence>
<evidence type="ECO:0000313" key="4">
    <source>
        <dbReference type="EMBL" id="MBE1609530.1"/>
    </source>
</evidence>
<evidence type="ECO:0000313" key="5">
    <source>
        <dbReference type="Proteomes" id="UP000638648"/>
    </source>
</evidence>
<dbReference type="GO" id="GO:0000166">
    <property type="term" value="F:nucleotide binding"/>
    <property type="evidence" value="ECO:0007669"/>
    <property type="project" value="InterPro"/>
</dbReference>
<evidence type="ECO:0000259" key="3">
    <source>
        <dbReference type="Pfam" id="PF22725"/>
    </source>
</evidence>
<dbReference type="InterPro" id="IPR000683">
    <property type="entry name" value="Gfo/Idh/MocA-like_OxRdtase_N"/>
</dbReference>
<feature type="domain" description="Gfo/Idh/MocA-like oxidoreductase N-terminal" evidence="2">
    <location>
        <begin position="6"/>
        <end position="124"/>
    </location>
</feature>
<evidence type="ECO:0000256" key="1">
    <source>
        <dbReference type="ARBA" id="ARBA00023002"/>
    </source>
</evidence>
<reference evidence="4" key="1">
    <citation type="submission" date="2020-10" db="EMBL/GenBank/DDBJ databases">
        <title>Sequencing the genomes of 1000 actinobacteria strains.</title>
        <authorList>
            <person name="Klenk H.-P."/>
        </authorList>
    </citation>
    <scope>NUCLEOTIDE SEQUENCE</scope>
    <source>
        <strain evidence="4">DSM 45354</strain>
    </source>
</reference>
<dbReference type="EMBL" id="JADBEM010000001">
    <property type="protein sequence ID" value="MBE1609530.1"/>
    <property type="molecule type" value="Genomic_DNA"/>
</dbReference>
<dbReference type="InterPro" id="IPR055170">
    <property type="entry name" value="GFO_IDH_MocA-like_dom"/>
</dbReference>
<organism evidence="4 5">
    <name type="scientific">Actinopolymorpha pittospori</name>
    <dbReference type="NCBI Taxonomy" id="648752"/>
    <lineage>
        <taxon>Bacteria</taxon>
        <taxon>Bacillati</taxon>
        <taxon>Actinomycetota</taxon>
        <taxon>Actinomycetes</taxon>
        <taxon>Propionibacteriales</taxon>
        <taxon>Actinopolymorphaceae</taxon>
        <taxon>Actinopolymorpha</taxon>
    </lineage>
</organism>
<dbReference type="Gene3D" id="3.40.50.720">
    <property type="entry name" value="NAD(P)-binding Rossmann-like Domain"/>
    <property type="match status" value="1"/>
</dbReference>
<accession>A0A927MYY0</accession>
<dbReference type="InterPro" id="IPR036291">
    <property type="entry name" value="NAD(P)-bd_dom_sf"/>
</dbReference>
<proteinExistence type="predicted"/>
<dbReference type="GO" id="GO:0016491">
    <property type="term" value="F:oxidoreductase activity"/>
    <property type="evidence" value="ECO:0007669"/>
    <property type="project" value="UniProtKB-KW"/>
</dbReference>
<dbReference type="Proteomes" id="UP000638648">
    <property type="component" value="Unassembled WGS sequence"/>
</dbReference>
<dbReference type="SUPFAM" id="SSF51735">
    <property type="entry name" value="NAD(P)-binding Rossmann-fold domains"/>
    <property type="match status" value="1"/>
</dbReference>
<comment type="caution">
    <text evidence="4">The sequence shown here is derived from an EMBL/GenBank/DDBJ whole genome shotgun (WGS) entry which is preliminary data.</text>
</comment>
<keyword evidence="5" id="KW-1185">Reference proteome</keyword>
<dbReference type="SUPFAM" id="SSF55347">
    <property type="entry name" value="Glyceraldehyde-3-phosphate dehydrogenase-like, C-terminal domain"/>
    <property type="match status" value="1"/>
</dbReference>
<dbReference type="Pfam" id="PF22725">
    <property type="entry name" value="GFO_IDH_MocA_C3"/>
    <property type="match status" value="1"/>
</dbReference>
<protein>
    <submittedName>
        <fullName evidence="4">Dehydrogenase</fullName>
    </submittedName>
</protein>
<feature type="domain" description="GFO/IDH/MocA-like oxidoreductase" evidence="3">
    <location>
        <begin position="138"/>
        <end position="264"/>
    </location>
</feature>
<evidence type="ECO:0000259" key="2">
    <source>
        <dbReference type="Pfam" id="PF01408"/>
    </source>
</evidence>
<gene>
    <name evidence="4" type="ORF">HEB94_006378</name>
</gene>
<dbReference type="Pfam" id="PF01408">
    <property type="entry name" value="GFO_IDH_MocA"/>
    <property type="match status" value="1"/>
</dbReference>
<dbReference type="AlphaFoldDB" id="A0A927MYY0"/>
<dbReference type="RefSeq" id="WP_202896645.1">
    <property type="nucleotide sequence ID" value="NZ_BAABJL010000201.1"/>
</dbReference>
<dbReference type="InterPro" id="IPR050463">
    <property type="entry name" value="Gfo/Idh/MocA_oxidrdct_glycsds"/>
</dbReference>
<name>A0A927MYY0_9ACTN</name>
<dbReference type="Gene3D" id="3.30.360.10">
    <property type="entry name" value="Dihydrodipicolinate Reductase, domain 2"/>
    <property type="match status" value="1"/>
</dbReference>
<dbReference type="PANTHER" id="PTHR43818">
    <property type="entry name" value="BCDNA.GH03377"/>
    <property type="match status" value="1"/>
</dbReference>